<feature type="compositionally biased region" description="Pro residues" evidence="1">
    <location>
        <begin position="1"/>
        <end position="15"/>
    </location>
</feature>
<proteinExistence type="predicted"/>
<dbReference type="Pfam" id="PF13828">
    <property type="entry name" value="DUF4190"/>
    <property type="match status" value="1"/>
</dbReference>
<keyword evidence="2" id="KW-1133">Transmembrane helix</keyword>
<feature type="compositionally biased region" description="Low complexity" evidence="1">
    <location>
        <begin position="41"/>
        <end position="53"/>
    </location>
</feature>
<gene>
    <name evidence="4" type="ORF">ACFPJ4_11285</name>
</gene>
<dbReference type="Proteomes" id="UP001596039">
    <property type="component" value="Unassembled WGS sequence"/>
</dbReference>
<feature type="transmembrane region" description="Helical" evidence="2">
    <location>
        <begin position="107"/>
        <end position="138"/>
    </location>
</feature>
<dbReference type="InterPro" id="IPR025241">
    <property type="entry name" value="DUF4190"/>
</dbReference>
<accession>A0ABW0NU24</accession>
<evidence type="ECO:0000313" key="4">
    <source>
        <dbReference type="EMBL" id="MFC5502823.1"/>
    </source>
</evidence>
<evidence type="ECO:0000259" key="3">
    <source>
        <dbReference type="Pfam" id="PF13828"/>
    </source>
</evidence>
<keyword evidence="5" id="KW-1185">Reference proteome</keyword>
<dbReference type="RefSeq" id="WP_386740524.1">
    <property type="nucleotide sequence ID" value="NZ_JBHSMG010000002.1"/>
</dbReference>
<feature type="transmembrane region" description="Helical" evidence="2">
    <location>
        <begin position="72"/>
        <end position="95"/>
    </location>
</feature>
<feature type="region of interest" description="Disordered" evidence="1">
    <location>
        <begin position="1"/>
        <end position="54"/>
    </location>
</feature>
<evidence type="ECO:0000256" key="2">
    <source>
        <dbReference type="SAM" id="Phobius"/>
    </source>
</evidence>
<name>A0ABW0NU24_9MICO</name>
<feature type="compositionally biased region" description="Pro residues" evidence="1">
    <location>
        <begin position="24"/>
        <end position="40"/>
    </location>
</feature>
<organism evidence="4 5">
    <name type="scientific">Lysinimonas soli</name>
    <dbReference type="NCBI Taxonomy" id="1074233"/>
    <lineage>
        <taxon>Bacteria</taxon>
        <taxon>Bacillati</taxon>
        <taxon>Actinomycetota</taxon>
        <taxon>Actinomycetes</taxon>
        <taxon>Micrococcales</taxon>
        <taxon>Microbacteriaceae</taxon>
        <taxon>Lysinimonas</taxon>
    </lineage>
</organism>
<keyword evidence="2" id="KW-0472">Membrane</keyword>
<sequence length="148" mass="15260">MSENPPASPVPPVPPASDATAVTPPAPNPYAQPNPYPQPNPYAQNPYAQPNPYGAAGQPYAPGVVAPKTNTLAIVSLCLALFVSVAAIICGHIALSQIKRTGESGRGLALAGVIVGYVVTGFWVLYFIFFIVIVVLAASTGGYSSSTY</sequence>
<dbReference type="EMBL" id="JBHSMG010000002">
    <property type="protein sequence ID" value="MFC5502823.1"/>
    <property type="molecule type" value="Genomic_DNA"/>
</dbReference>
<feature type="domain" description="DUF4190" evidence="3">
    <location>
        <begin position="72"/>
        <end position="126"/>
    </location>
</feature>
<keyword evidence="2" id="KW-0812">Transmembrane</keyword>
<reference evidence="5" key="1">
    <citation type="journal article" date="2019" name="Int. J. Syst. Evol. Microbiol.">
        <title>The Global Catalogue of Microorganisms (GCM) 10K type strain sequencing project: providing services to taxonomists for standard genome sequencing and annotation.</title>
        <authorList>
            <consortium name="The Broad Institute Genomics Platform"/>
            <consortium name="The Broad Institute Genome Sequencing Center for Infectious Disease"/>
            <person name="Wu L."/>
            <person name="Ma J."/>
        </authorList>
    </citation>
    <scope>NUCLEOTIDE SEQUENCE [LARGE SCALE GENOMIC DNA]</scope>
    <source>
        <strain evidence="5">CGMCC 4.6997</strain>
    </source>
</reference>
<evidence type="ECO:0000313" key="5">
    <source>
        <dbReference type="Proteomes" id="UP001596039"/>
    </source>
</evidence>
<protein>
    <submittedName>
        <fullName evidence="4">DUF4190 domain-containing protein</fullName>
    </submittedName>
</protein>
<evidence type="ECO:0000256" key="1">
    <source>
        <dbReference type="SAM" id="MobiDB-lite"/>
    </source>
</evidence>
<comment type="caution">
    <text evidence="4">The sequence shown here is derived from an EMBL/GenBank/DDBJ whole genome shotgun (WGS) entry which is preliminary data.</text>
</comment>